<dbReference type="InterPro" id="IPR011989">
    <property type="entry name" value="ARM-like"/>
</dbReference>
<dbReference type="SUPFAM" id="SSF48371">
    <property type="entry name" value="ARM repeat"/>
    <property type="match status" value="1"/>
</dbReference>
<gene>
    <name evidence="1" type="ORF">GCM10023235_08680</name>
</gene>
<dbReference type="InterPro" id="IPR004830">
    <property type="entry name" value="LRR_variant"/>
</dbReference>
<dbReference type="Gene3D" id="1.25.10.10">
    <property type="entry name" value="Leucine-rich Repeat Variant"/>
    <property type="match status" value="2"/>
</dbReference>
<sequence length="452" mass="50379">MGKVAKRPDLTEDMIAEILAIDDHWLLHSLALNDRLPDRFRIRLAAHRDGAVRAALVIHAASAPRRMLEQLIDDPDPRVREYLAQGHHTPPDLRARLAADSDPAIRAALAKHWPQAPEAVRRVLLTDPEARVRAAACSTYYAHRPHPTPPSDLLPALLADPVTRAGAVIHAVLDADTLQRFAADPDSEVRAELARHPDLPPSALEALAVDPALSVRVKVFARPDTPEHVRAQIHASVHELSRSTADPGPDADDEAVLQWFQNEFAPTELRILRLPWVTADPLPHIDSPYVSFRVSAAASKALPANAVARLLDDVEEMVRLTMAYTAPQLVDPATAENIERRYRRRDKFTFWWDKKEVLTFPPAALRRFATDPEPRLRSFAPRDPDLPSELAEKLAADPEDRVRRAVAPHRNLPLRSLLRLLADPSERVAEAAGASPFLPREQMERLLNRAGL</sequence>
<keyword evidence="2" id="KW-1185">Reference proteome</keyword>
<dbReference type="Pfam" id="PF01816">
    <property type="entry name" value="LRV"/>
    <property type="match status" value="1"/>
</dbReference>
<organism evidence="1 2">
    <name type="scientific">Kitasatospora terrestris</name>
    <dbReference type="NCBI Taxonomy" id="258051"/>
    <lineage>
        <taxon>Bacteria</taxon>
        <taxon>Bacillati</taxon>
        <taxon>Actinomycetota</taxon>
        <taxon>Actinomycetes</taxon>
        <taxon>Kitasatosporales</taxon>
        <taxon>Streptomycetaceae</taxon>
        <taxon>Kitasatospora</taxon>
    </lineage>
</organism>
<comment type="caution">
    <text evidence="1">The sequence shown here is derived from an EMBL/GenBank/DDBJ whole genome shotgun (WGS) entry which is preliminary data.</text>
</comment>
<reference evidence="2" key="1">
    <citation type="journal article" date="2019" name="Int. J. Syst. Evol. Microbiol.">
        <title>The Global Catalogue of Microorganisms (GCM) 10K type strain sequencing project: providing services to taxonomists for standard genome sequencing and annotation.</title>
        <authorList>
            <consortium name="The Broad Institute Genomics Platform"/>
            <consortium name="The Broad Institute Genome Sequencing Center for Infectious Disease"/>
            <person name="Wu L."/>
            <person name="Ma J."/>
        </authorList>
    </citation>
    <scope>NUCLEOTIDE SEQUENCE [LARGE SCALE GENOMIC DNA]</scope>
    <source>
        <strain evidence="2">JCM 13006</strain>
    </source>
</reference>
<accession>A0ABP9DGL4</accession>
<name>A0ABP9DGL4_9ACTN</name>
<dbReference type="EMBL" id="BAABIS010000001">
    <property type="protein sequence ID" value="GAA4836095.1"/>
    <property type="molecule type" value="Genomic_DNA"/>
</dbReference>
<proteinExistence type="predicted"/>
<protein>
    <recommendedName>
        <fullName evidence="3">LRV domain-containing protein</fullName>
    </recommendedName>
</protein>
<evidence type="ECO:0000313" key="2">
    <source>
        <dbReference type="Proteomes" id="UP001501752"/>
    </source>
</evidence>
<dbReference type="Proteomes" id="UP001501752">
    <property type="component" value="Unassembled WGS sequence"/>
</dbReference>
<evidence type="ECO:0008006" key="3">
    <source>
        <dbReference type="Google" id="ProtNLM"/>
    </source>
</evidence>
<dbReference type="InterPro" id="IPR016024">
    <property type="entry name" value="ARM-type_fold"/>
</dbReference>
<evidence type="ECO:0000313" key="1">
    <source>
        <dbReference type="EMBL" id="GAA4836095.1"/>
    </source>
</evidence>